<gene>
    <name evidence="2" type="ORF">KBTEX_03511</name>
</gene>
<reference evidence="2" key="1">
    <citation type="submission" date="2019-06" db="EMBL/GenBank/DDBJ databases">
        <authorList>
            <person name="Murdoch R.W."/>
            <person name="Fathepure B."/>
        </authorList>
    </citation>
    <scope>NUCLEOTIDE SEQUENCE</scope>
</reference>
<dbReference type="InterPro" id="IPR018551">
    <property type="entry name" value="DUF2007"/>
</dbReference>
<proteinExistence type="predicted"/>
<dbReference type="AlphaFoldDB" id="A0A5B8RF16"/>
<organism evidence="2">
    <name type="scientific">uncultured organism</name>
    <dbReference type="NCBI Taxonomy" id="155900"/>
    <lineage>
        <taxon>unclassified sequences</taxon>
        <taxon>environmental samples</taxon>
    </lineage>
</organism>
<protein>
    <recommendedName>
        <fullName evidence="1">DUF2007 domain-containing protein</fullName>
    </recommendedName>
</protein>
<evidence type="ECO:0000259" key="1">
    <source>
        <dbReference type="Pfam" id="PF09413"/>
    </source>
</evidence>
<sequence>MQRVYTDSDPLIVGHLAEVLRGRGIVCMVRNYYLGGGVGDLPPTEVWPQLWVERDEDEAVARRLIDEVLSNHDSDGPAWVCPGCGERVEGQFAACWRCGSPAP</sequence>
<evidence type="ECO:0000313" key="2">
    <source>
        <dbReference type="EMBL" id="QEA07166.1"/>
    </source>
</evidence>
<feature type="domain" description="DUF2007" evidence="1">
    <location>
        <begin position="1"/>
        <end position="67"/>
    </location>
</feature>
<name>A0A5B8RF16_9ZZZZ</name>
<accession>A0A5B8RF16</accession>
<dbReference type="EMBL" id="MN079209">
    <property type="protein sequence ID" value="QEA07166.1"/>
    <property type="molecule type" value="Genomic_DNA"/>
</dbReference>
<dbReference type="Pfam" id="PF09413">
    <property type="entry name" value="DUF2007"/>
    <property type="match status" value="1"/>
</dbReference>